<dbReference type="Pfam" id="PF01288">
    <property type="entry name" value="HPPK"/>
    <property type="match status" value="1"/>
</dbReference>
<reference evidence="14" key="1">
    <citation type="journal article" date="2020" name="mSystems">
        <title>Genome- and Community-Level Interaction Insights into Carbon Utilization and Element Cycling Functions of Hydrothermarchaeota in Hydrothermal Sediment.</title>
        <authorList>
            <person name="Zhou Z."/>
            <person name="Liu Y."/>
            <person name="Xu W."/>
            <person name="Pan J."/>
            <person name="Luo Z.H."/>
            <person name="Li M."/>
        </authorList>
    </citation>
    <scope>NUCLEOTIDE SEQUENCE [LARGE SCALE GENOMIC DNA]</scope>
    <source>
        <strain evidence="14">HyVt-19</strain>
    </source>
</reference>
<dbReference type="GO" id="GO:0046656">
    <property type="term" value="P:folic acid biosynthetic process"/>
    <property type="evidence" value="ECO:0007669"/>
    <property type="project" value="UniProtKB-KW"/>
</dbReference>
<accession>A0A7C0WU92</accession>
<evidence type="ECO:0000256" key="4">
    <source>
        <dbReference type="ARBA" id="ARBA00016218"/>
    </source>
</evidence>
<dbReference type="InterPro" id="IPR035907">
    <property type="entry name" value="Hppk_sf"/>
</dbReference>
<evidence type="ECO:0000256" key="11">
    <source>
        <dbReference type="ARBA" id="ARBA00029766"/>
    </source>
</evidence>
<evidence type="ECO:0000256" key="1">
    <source>
        <dbReference type="ARBA" id="ARBA00005051"/>
    </source>
</evidence>
<comment type="pathway">
    <text evidence="1">Cofactor biosynthesis; tetrahydrofolate biosynthesis; 2-amino-4-hydroxy-6-hydroxymethyl-7,8-dihydropteridine diphosphate from 7,8-dihydroneopterin triphosphate: step 4/4.</text>
</comment>
<dbReference type="EC" id="2.7.6.3" evidence="3"/>
<dbReference type="EMBL" id="DQZW01000094">
    <property type="protein sequence ID" value="HDL89655.1"/>
    <property type="molecule type" value="Genomic_DNA"/>
</dbReference>
<keyword evidence="6" id="KW-0547">Nucleotide-binding</keyword>
<keyword evidence="9" id="KW-0289">Folate biosynthesis</keyword>
<name>A0A7C0WU92_9BACT</name>
<evidence type="ECO:0000256" key="7">
    <source>
        <dbReference type="ARBA" id="ARBA00022777"/>
    </source>
</evidence>
<feature type="domain" description="7,8-dihydro-6-hydroxymethylpterin-pyrophosphokinase" evidence="13">
    <location>
        <begin position="91"/>
        <end position="102"/>
    </location>
</feature>
<evidence type="ECO:0000256" key="10">
    <source>
        <dbReference type="ARBA" id="ARBA00029409"/>
    </source>
</evidence>
<dbReference type="SUPFAM" id="SSF55083">
    <property type="entry name" value="6-hydroxymethyl-7,8-dihydropterin pyrophosphokinase, HPPK"/>
    <property type="match status" value="1"/>
</dbReference>
<keyword evidence="8" id="KW-0067">ATP-binding</keyword>
<dbReference type="AlphaFoldDB" id="A0A7C0WU92"/>
<dbReference type="GO" id="GO:0003848">
    <property type="term" value="F:2-amino-4-hydroxy-6-hydroxymethyldihydropteridine diphosphokinase activity"/>
    <property type="evidence" value="ECO:0007669"/>
    <property type="project" value="UniProtKB-EC"/>
</dbReference>
<evidence type="ECO:0000256" key="9">
    <source>
        <dbReference type="ARBA" id="ARBA00022909"/>
    </source>
</evidence>
<sequence length="165" mass="18862">MKKLENVFLSIGSNLGNALRNCESAVQRIADVEHFEVVEVSPWYRTEPVGFKKQPWFVNGVIWGVTNLEPVKLLEAIQAVENSMGRERTIKWGPRTIDIDILFYGNKRVNMENLVIPHPELHKRRFVLVPLCDLAPHWIHPEFGVSVKELLAGVSPDGQDLKRIE</sequence>
<evidence type="ECO:0000256" key="8">
    <source>
        <dbReference type="ARBA" id="ARBA00022840"/>
    </source>
</evidence>
<evidence type="ECO:0000256" key="6">
    <source>
        <dbReference type="ARBA" id="ARBA00022741"/>
    </source>
</evidence>
<dbReference type="GO" id="GO:0046654">
    <property type="term" value="P:tetrahydrofolate biosynthetic process"/>
    <property type="evidence" value="ECO:0007669"/>
    <property type="project" value="UniProtKB-UniPathway"/>
</dbReference>
<evidence type="ECO:0000256" key="5">
    <source>
        <dbReference type="ARBA" id="ARBA00022679"/>
    </source>
</evidence>
<dbReference type="Proteomes" id="UP000886355">
    <property type="component" value="Unassembled WGS sequence"/>
</dbReference>
<dbReference type="GO" id="GO:0016301">
    <property type="term" value="F:kinase activity"/>
    <property type="evidence" value="ECO:0007669"/>
    <property type="project" value="UniProtKB-KW"/>
</dbReference>
<evidence type="ECO:0000256" key="3">
    <source>
        <dbReference type="ARBA" id="ARBA00013253"/>
    </source>
</evidence>
<dbReference type="PROSITE" id="PS00794">
    <property type="entry name" value="HPPK"/>
    <property type="match status" value="1"/>
</dbReference>
<evidence type="ECO:0000256" key="2">
    <source>
        <dbReference type="ARBA" id="ARBA00005810"/>
    </source>
</evidence>
<dbReference type="CDD" id="cd00483">
    <property type="entry name" value="HPPK"/>
    <property type="match status" value="1"/>
</dbReference>
<comment type="function">
    <text evidence="10">Catalyzes the transfer of pyrophosphate from adenosine triphosphate (ATP) to 6-hydroxymethyl-7,8-dihydropterin, an enzymatic step in folate biosynthesis pathway.</text>
</comment>
<comment type="similarity">
    <text evidence="2">Belongs to the HPPK family.</text>
</comment>
<organism evidence="14">
    <name type="scientific">Thermodesulforhabdus norvegica</name>
    <dbReference type="NCBI Taxonomy" id="39841"/>
    <lineage>
        <taxon>Bacteria</taxon>
        <taxon>Pseudomonadati</taxon>
        <taxon>Thermodesulfobacteriota</taxon>
        <taxon>Syntrophobacteria</taxon>
        <taxon>Syntrophobacterales</taxon>
        <taxon>Thermodesulforhabdaceae</taxon>
        <taxon>Thermodesulforhabdus</taxon>
    </lineage>
</organism>
<evidence type="ECO:0000313" key="14">
    <source>
        <dbReference type="EMBL" id="HDL89655.1"/>
    </source>
</evidence>
<dbReference type="GO" id="GO:0005524">
    <property type="term" value="F:ATP binding"/>
    <property type="evidence" value="ECO:0007669"/>
    <property type="project" value="UniProtKB-KW"/>
</dbReference>
<keyword evidence="5 14" id="KW-0808">Transferase</keyword>
<dbReference type="UniPathway" id="UPA00077">
    <property type="reaction ID" value="UER00155"/>
</dbReference>
<comment type="caution">
    <text evidence="14">The sequence shown here is derived from an EMBL/GenBank/DDBJ whole genome shotgun (WGS) entry which is preliminary data.</text>
</comment>
<evidence type="ECO:0000256" key="12">
    <source>
        <dbReference type="ARBA" id="ARBA00033413"/>
    </source>
</evidence>
<dbReference type="PANTHER" id="PTHR43071">
    <property type="entry name" value="2-AMINO-4-HYDROXY-6-HYDROXYMETHYLDIHYDROPTERIDINE PYROPHOSPHOKINASE"/>
    <property type="match status" value="1"/>
</dbReference>
<dbReference type="Gene3D" id="3.30.70.560">
    <property type="entry name" value="7,8-Dihydro-6-hydroxymethylpterin-pyrophosphokinase HPPK"/>
    <property type="match status" value="1"/>
</dbReference>
<keyword evidence="7" id="KW-0418">Kinase</keyword>
<dbReference type="InterPro" id="IPR000550">
    <property type="entry name" value="Hppk"/>
</dbReference>
<evidence type="ECO:0000259" key="13">
    <source>
        <dbReference type="PROSITE" id="PS00794"/>
    </source>
</evidence>
<dbReference type="PANTHER" id="PTHR43071:SF1">
    <property type="entry name" value="2-AMINO-4-HYDROXY-6-HYDROXYMETHYLDIHYDROPTERIDINE PYROPHOSPHOKINASE"/>
    <property type="match status" value="1"/>
</dbReference>
<proteinExistence type="inferred from homology"/>
<dbReference type="NCBIfam" id="TIGR01498">
    <property type="entry name" value="folK"/>
    <property type="match status" value="1"/>
</dbReference>
<protein>
    <recommendedName>
        <fullName evidence="4">2-amino-4-hydroxy-6-hydroxymethyldihydropteridine pyrophosphokinase</fullName>
        <ecNumber evidence="3">2.7.6.3</ecNumber>
    </recommendedName>
    <alternativeName>
        <fullName evidence="11">6-hydroxymethyl-7,8-dihydropterin pyrophosphokinase</fullName>
    </alternativeName>
    <alternativeName>
        <fullName evidence="12">7,8-dihydro-6-hydroxymethylpterin-pyrophosphokinase</fullName>
    </alternativeName>
</protein>
<gene>
    <name evidence="14" type="primary">folK</name>
    <name evidence="14" type="ORF">ENG14_01990</name>
</gene>